<name>A0A5N6QEN0_9ROSI</name>
<evidence type="ECO:0000313" key="6">
    <source>
        <dbReference type="Proteomes" id="UP000327013"/>
    </source>
</evidence>
<dbReference type="PANTHER" id="PTHR19338:SF32">
    <property type="entry name" value="OS06G0287500 PROTEIN"/>
    <property type="match status" value="1"/>
</dbReference>
<dbReference type="GO" id="GO:0006952">
    <property type="term" value="P:defense response"/>
    <property type="evidence" value="ECO:0007669"/>
    <property type="project" value="UniProtKB-KW"/>
</dbReference>
<keyword evidence="6" id="KW-1185">Reference proteome</keyword>
<feature type="domain" description="Disease resistance N-terminal" evidence="4">
    <location>
        <begin position="19"/>
        <end position="83"/>
    </location>
</feature>
<gene>
    <name evidence="5" type="ORF">FH972_002253</name>
</gene>
<keyword evidence="1" id="KW-0677">Repeat</keyword>
<dbReference type="GO" id="GO:0000166">
    <property type="term" value="F:nucleotide binding"/>
    <property type="evidence" value="ECO:0007669"/>
    <property type="project" value="UniProtKB-KW"/>
</dbReference>
<evidence type="ECO:0000256" key="2">
    <source>
        <dbReference type="ARBA" id="ARBA00022741"/>
    </source>
</evidence>
<dbReference type="PANTHER" id="PTHR19338">
    <property type="entry name" value="TRANSLOCASE OF INNER MITOCHONDRIAL MEMBRANE 13 HOMOLOG"/>
    <property type="match status" value="1"/>
</dbReference>
<dbReference type="Pfam" id="PF18052">
    <property type="entry name" value="Rx_N"/>
    <property type="match status" value="1"/>
</dbReference>
<accession>A0A5N6QEN0</accession>
<keyword evidence="3" id="KW-0611">Plant defense</keyword>
<protein>
    <recommendedName>
        <fullName evidence="4">Disease resistance N-terminal domain-containing protein</fullName>
    </recommendedName>
</protein>
<dbReference type="Proteomes" id="UP000327013">
    <property type="component" value="Chromosome 1"/>
</dbReference>
<dbReference type="Gene3D" id="1.20.5.4130">
    <property type="match status" value="1"/>
</dbReference>
<keyword evidence="2" id="KW-0547">Nucleotide-binding</keyword>
<reference evidence="5 6" key="1">
    <citation type="submission" date="2019-06" db="EMBL/GenBank/DDBJ databases">
        <title>A chromosomal-level reference genome of Carpinus fangiana (Coryloideae, Betulaceae).</title>
        <authorList>
            <person name="Yang X."/>
            <person name="Wang Z."/>
            <person name="Zhang L."/>
            <person name="Hao G."/>
            <person name="Liu J."/>
            <person name="Yang Y."/>
        </authorList>
    </citation>
    <scope>NUCLEOTIDE SEQUENCE [LARGE SCALE GENOMIC DNA]</scope>
    <source>
        <strain evidence="5">Cfa_2016G</strain>
        <tissue evidence="5">Leaf</tissue>
    </source>
</reference>
<evidence type="ECO:0000256" key="3">
    <source>
        <dbReference type="ARBA" id="ARBA00022821"/>
    </source>
</evidence>
<proteinExistence type="predicted"/>
<dbReference type="OrthoDB" id="690341at2759"/>
<dbReference type="EMBL" id="CM017321">
    <property type="protein sequence ID" value="KAE7997637.1"/>
    <property type="molecule type" value="Genomic_DNA"/>
</dbReference>
<dbReference type="InterPro" id="IPR038005">
    <property type="entry name" value="RX-like_CC"/>
</dbReference>
<sequence>MKDGGRRKRYLEVYGGMHLSGDHRKEVLYLRGELERMRAFLKVADAMEESDEEIKVRVKQVREIAHETEDALDEFTLLQAHDGHGHHADGLYGSLHRFSCCIKNRKSRCRIVSELQGINSRIKSICGVLHKSRRRG</sequence>
<evidence type="ECO:0000313" key="5">
    <source>
        <dbReference type="EMBL" id="KAE7997637.1"/>
    </source>
</evidence>
<organism evidence="5 6">
    <name type="scientific">Carpinus fangiana</name>
    <dbReference type="NCBI Taxonomy" id="176857"/>
    <lineage>
        <taxon>Eukaryota</taxon>
        <taxon>Viridiplantae</taxon>
        <taxon>Streptophyta</taxon>
        <taxon>Embryophyta</taxon>
        <taxon>Tracheophyta</taxon>
        <taxon>Spermatophyta</taxon>
        <taxon>Magnoliopsida</taxon>
        <taxon>eudicotyledons</taxon>
        <taxon>Gunneridae</taxon>
        <taxon>Pentapetalae</taxon>
        <taxon>rosids</taxon>
        <taxon>fabids</taxon>
        <taxon>Fagales</taxon>
        <taxon>Betulaceae</taxon>
        <taxon>Carpinus</taxon>
    </lineage>
</organism>
<dbReference type="AlphaFoldDB" id="A0A5N6QEN0"/>
<dbReference type="InterPro" id="IPR041118">
    <property type="entry name" value="Rx_N"/>
</dbReference>
<evidence type="ECO:0000256" key="1">
    <source>
        <dbReference type="ARBA" id="ARBA00022737"/>
    </source>
</evidence>
<evidence type="ECO:0000259" key="4">
    <source>
        <dbReference type="Pfam" id="PF18052"/>
    </source>
</evidence>
<dbReference type="CDD" id="cd14798">
    <property type="entry name" value="RX-CC_like"/>
    <property type="match status" value="1"/>
</dbReference>